<dbReference type="RefSeq" id="WP_279295380.1">
    <property type="nucleotide sequence ID" value="NZ_JAOTIF010000001.1"/>
</dbReference>
<reference evidence="8" key="1">
    <citation type="submission" date="2022-09" db="EMBL/GenBank/DDBJ databases">
        <authorList>
            <person name="Yuan C."/>
            <person name="Ke Z."/>
        </authorList>
    </citation>
    <scope>NUCLEOTIDE SEQUENCE</scope>
    <source>
        <strain evidence="8">LB-8</strain>
    </source>
</reference>
<feature type="transmembrane region" description="Helical" evidence="6">
    <location>
        <begin position="125"/>
        <end position="145"/>
    </location>
</feature>
<dbReference type="InterPro" id="IPR000620">
    <property type="entry name" value="EamA_dom"/>
</dbReference>
<evidence type="ECO:0000256" key="4">
    <source>
        <dbReference type="ARBA" id="ARBA00022989"/>
    </source>
</evidence>
<dbReference type="EMBL" id="JAOTIF010000001">
    <property type="protein sequence ID" value="MCU7547936.1"/>
    <property type="molecule type" value="Genomic_DNA"/>
</dbReference>
<organism evidence="8 9">
    <name type="scientific">Paraflavisolibacter caeni</name>
    <dbReference type="NCBI Taxonomy" id="2982496"/>
    <lineage>
        <taxon>Bacteria</taxon>
        <taxon>Pseudomonadati</taxon>
        <taxon>Bacteroidota</taxon>
        <taxon>Chitinophagia</taxon>
        <taxon>Chitinophagales</taxon>
        <taxon>Chitinophagaceae</taxon>
        <taxon>Paraflavisolibacter</taxon>
    </lineage>
</organism>
<keyword evidence="9" id="KW-1185">Reference proteome</keyword>
<evidence type="ECO:0000259" key="7">
    <source>
        <dbReference type="Pfam" id="PF00892"/>
    </source>
</evidence>
<dbReference type="Pfam" id="PF00892">
    <property type="entry name" value="EamA"/>
    <property type="match status" value="2"/>
</dbReference>
<feature type="transmembrane region" description="Helical" evidence="6">
    <location>
        <begin position="7"/>
        <end position="26"/>
    </location>
</feature>
<feature type="transmembrane region" description="Helical" evidence="6">
    <location>
        <begin position="182"/>
        <end position="201"/>
    </location>
</feature>
<sequence>MQKQKVINWSIFILLSFIWGSSFILMKVSKEDLTGVQIGAVRIFSAGFIFLAPAIFHISKVPVRKIPLIILSGILGNLLPAFLFAIAIEKKIDSSLAGILNSLTPLFVIVINMLFYKAKLPRQKIAGVVIGFIGLLVLSFSEGGISFHNSGYALLILVATLLYGINVNLVSHYLRDVNPIHMATISLAIMSFPAGVIAWQQDTFALLQYNVSARWSFAAAALLGVVGSAFATVFFYYLIKKAGGLFATMTTYAIPIVAIFWGILANENVTAIQIFCLGVILGGVYLANKS</sequence>
<evidence type="ECO:0000313" key="9">
    <source>
        <dbReference type="Proteomes" id="UP001155483"/>
    </source>
</evidence>
<evidence type="ECO:0000256" key="1">
    <source>
        <dbReference type="ARBA" id="ARBA00004141"/>
    </source>
</evidence>
<dbReference type="InterPro" id="IPR050638">
    <property type="entry name" value="AA-Vitamin_Transporters"/>
</dbReference>
<feature type="transmembrane region" description="Helical" evidence="6">
    <location>
        <begin position="245"/>
        <end position="264"/>
    </location>
</feature>
<dbReference type="AlphaFoldDB" id="A0A9X2XT98"/>
<dbReference type="PANTHER" id="PTHR32322:SF2">
    <property type="entry name" value="EAMA DOMAIN-CONTAINING PROTEIN"/>
    <property type="match status" value="1"/>
</dbReference>
<gene>
    <name evidence="8" type="ORF">OCK74_02365</name>
</gene>
<reference evidence="8" key="2">
    <citation type="submission" date="2023-04" db="EMBL/GenBank/DDBJ databases">
        <title>Paracnuella aquatica gen. nov., sp. nov., a member of the family Chitinophagaceae isolated from a hot spring.</title>
        <authorList>
            <person name="Wang C."/>
        </authorList>
    </citation>
    <scope>NUCLEOTIDE SEQUENCE</scope>
    <source>
        <strain evidence="8">LB-8</strain>
    </source>
</reference>
<evidence type="ECO:0000256" key="5">
    <source>
        <dbReference type="ARBA" id="ARBA00023136"/>
    </source>
</evidence>
<evidence type="ECO:0000313" key="8">
    <source>
        <dbReference type="EMBL" id="MCU7547936.1"/>
    </source>
</evidence>
<comment type="similarity">
    <text evidence="2">Belongs to the EamA transporter family.</text>
</comment>
<evidence type="ECO:0000256" key="2">
    <source>
        <dbReference type="ARBA" id="ARBA00007362"/>
    </source>
</evidence>
<protein>
    <submittedName>
        <fullName evidence="8">DMT family transporter</fullName>
    </submittedName>
</protein>
<proteinExistence type="inferred from homology"/>
<keyword evidence="3 6" id="KW-0812">Transmembrane</keyword>
<keyword evidence="5 6" id="KW-0472">Membrane</keyword>
<feature type="transmembrane region" description="Helical" evidence="6">
    <location>
        <begin position="94"/>
        <end position="116"/>
    </location>
</feature>
<feature type="transmembrane region" description="Helical" evidence="6">
    <location>
        <begin position="68"/>
        <end position="88"/>
    </location>
</feature>
<dbReference type="GO" id="GO:0016020">
    <property type="term" value="C:membrane"/>
    <property type="evidence" value="ECO:0007669"/>
    <property type="project" value="UniProtKB-SubCell"/>
</dbReference>
<dbReference type="Proteomes" id="UP001155483">
    <property type="component" value="Unassembled WGS sequence"/>
</dbReference>
<keyword evidence="4 6" id="KW-1133">Transmembrane helix</keyword>
<evidence type="ECO:0000256" key="3">
    <source>
        <dbReference type="ARBA" id="ARBA00022692"/>
    </source>
</evidence>
<dbReference type="SUPFAM" id="SSF103481">
    <property type="entry name" value="Multidrug resistance efflux transporter EmrE"/>
    <property type="match status" value="2"/>
</dbReference>
<comment type="caution">
    <text evidence="8">The sequence shown here is derived from an EMBL/GenBank/DDBJ whole genome shotgun (WGS) entry which is preliminary data.</text>
</comment>
<feature type="domain" description="EamA" evidence="7">
    <location>
        <begin position="12"/>
        <end position="139"/>
    </location>
</feature>
<feature type="transmembrane region" description="Helical" evidence="6">
    <location>
        <begin position="213"/>
        <end position="238"/>
    </location>
</feature>
<evidence type="ECO:0000256" key="6">
    <source>
        <dbReference type="SAM" id="Phobius"/>
    </source>
</evidence>
<dbReference type="InterPro" id="IPR037185">
    <property type="entry name" value="EmrE-like"/>
</dbReference>
<name>A0A9X2XT98_9BACT</name>
<comment type="subcellular location">
    <subcellularLocation>
        <location evidence="1">Membrane</location>
        <topology evidence="1">Multi-pass membrane protein</topology>
    </subcellularLocation>
</comment>
<feature type="transmembrane region" description="Helical" evidence="6">
    <location>
        <begin position="38"/>
        <end position="56"/>
    </location>
</feature>
<feature type="transmembrane region" description="Helical" evidence="6">
    <location>
        <begin position="270"/>
        <end position="287"/>
    </location>
</feature>
<feature type="transmembrane region" description="Helical" evidence="6">
    <location>
        <begin position="151"/>
        <end position="170"/>
    </location>
</feature>
<accession>A0A9X2XT98</accession>
<feature type="domain" description="EamA" evidence="7">
    <location>
        <begin position="153"/>
        <end position="287"/>
    </location>
</feature>
<dbReference type="PANTHER" id="PTHR32322">
    <property type="entry name" value="INNER MEMBRANE TRANSPORTER"/>
    <property type="match status" value="1"/>
</dbReference>